<dbReference type="AlphaFoldDB" id="A0AA35X598"/>
<dbReference type="Pfam" id="PF13405">
    <property type="entry name" value="EF-hand_6"/>
    <property type="match status" value="1"/>
</dbReference>
<dbReference type="InterPro" id="IPR011992">
    <property type="entry name" value="EF-hand-dom_pair"/>
</dbReference>
<dbReference type="Proteomes" id="UP001174909">
    <property type="component" value="Unassembled WGS sequence"/>
</dbReference>
<protein>
    <submittedName>
        <fullName evidence="3">Microtubule-actin cross-linking factor 1, isoforms 1/2/3/5</fullName>
    </submittedName>
</protein>
<dbReference type="EMBL" id="CASHTH010003418">
    <property type="protein sequence ID" value="CAI8044724.1"/>
    <property type="molecule type" value="Genomic_DNA"/>
</dbReference>
<dbReference type="GO" id="GO:0005509">
    <property type="term" value="F:calcium ion binding"/>
    <property type="evidence" value="ECO:0007669"/>
    <property type="project" value="InterPro"/>
</dbReference>
<evidence type="ECO:0000259" key="2">
    <source>
        <dbReference type="PROSITE" id="PS50222"/>
    </source>
</evidence>
<dbReference type="InterPro" id="IPR018247">
    <property type="entry name" value="EF_Hand_1_Ca_BS"/>
</dbReference>
<reference evidence="3" key="1">
    <citation type="submission" date="2023-03" db="EMBL/GenBank/DDBJ databases">
        <authorList>
            <person name="Steffen K."/>
            <person name="Cardenas P."/>
        </authorList>
    </citation>
    <scope>NUCLEOTIDE SEQUENCE</scope>
</reference>
<dbReference type="PROSITE" id="PS00018">
    <property type="entry name" value="EF_HAND_1"/>
    <property type="match status" value="1"/>
</dbReference>
<evidence type="ECO:0000313" key="3">
    <source>
        <dbReference type="EMBL" id="CAI8044724.1"/>
    </source>
</evidence>
<proteinExistence type="predicted"/>
<keyword evidence="4" id="KW-1185">Reference proteome</keyword>
<keyword evidence="1" id="KW-0106">Calcium</keyword>
<dbReference type="SUPFAM" id="SSF47473">
    <property type="entry name" value="EF-hand"/>
    <property type="match status" value="1"/>
</dbReference>
<dbReference type="PROSITE" id="PS50222">
    <property type="entry name" value="EF_HAND_2"/>
    <property type="match status" value="1"/>
</dbReference>
<name>A0AA35X598_GEOBA</name>
<evidence type="ECO:0000256" key="1">
    <source>
        <dbReference type="ARBA" id="ARBA00022837"/>
    </source>
</evidence>
<sequence>MDFSRGDGDPQNQHGRLQRWQRLCLKSSERHSQLLEVRTRLNDIVLARSFSFDVWRKKFNGWVDQQKLRVNDLFRRFDSNHDGMLTREDFIKGLKASGNV</sequence>
<dbReference type="Gene3D" id="1.10.238.10">
    <property type="entry name" value="EF-hand"/>
    <property type="match status" value="1"/>
</dbReference>
<comment type="caution">
    <text evidence="3">The sequence shown here is derived from an EMBL/GenBank/DDBJ whole genome shotgun (WGS) entry which is preliminary data.</text>
</comment>
<evidence type="ECO:0000313" key="4">
    <source>
        <dbReference type="Proteomes" id="UP001174909"/>
    </source>
</evidence>
<feature type="domain" description="EF-hand" evidence="2">
    <location>
        <begin position="65"/>
        <end position="100"/>
    </location>
</feature>
<organism evidence="3 4">
    <name type="scientific">Geodia barretti</name>
    <name type="common">Barrett's horny sponge</name>
    <dbReference type="NCBI Taxonomy" id="519541"/>
    <lineage>
        <taxon>Eukaryota</taxon>
        <taxon>Metazoa</taxon>
        <taxon>Porifera</taxon>
        <taxon>Demospongiae</taxon>
        <taxon>Heteroscleromorpha</taxon>
        <taxon>Tetractinellida</taxon>
        <taxon>Astrophorina</taxon>
        <taxon>Geodiidae</taxon>
        <taxon>Geodia</taxon>
    </lineage>
</organism>
<dbReference type="InterPro" id="IPR002048">
    <property type="entry name" value="EF_hand_dom"/>
</dbReference>
<gene>
    <name evidence="3" type="ORF">GBAR_LOCUS24782</name>
</gene>
<accession>A0AA35X598</accession>